<evidence type="ECO:0000313" key="6">
    <source>
        <dbReference type="Proteomes" id="UP000593567"/>
    </source>
</evidence>
<reference evidence="5" key="1">
    <citation type="submission" date="2020-06" db="EMBL/GenBank/DDBJ databases">
        <title>Draft genome of Bugula neritina, a colonial animal packing powerful symbionts and potential medicines.</title>
        <authorList>
            <person name="Rayko M."/>
        </authorList>
    </citation>
    <scope>NUCLEOTIDE SEQUENCE [LARGE SCALE GENOMIC DNA]</scope>
    <source>
        <strain evidence="5">Kwan_BN1</strain>
    </source>
</reference>
<sequence>MKMLAFVLLYLAVIFAGDDCEARGVRGSSYRGGSTYRSSSSYRSYYSRSYTYRSYYSGTYTTYRYTPSIRYSRASYRGTYAYYYPMYYYLLVPSSYAVSGTTYNSGASGNICKNYQANENGTYLGAFKCPLSFEPSNYKYCCGSKELEYCCELKNSSALYGIIFGTLMALGLIIIVVMCSIKCYKSGNRKVNSDEQEMSHHNSRRPPPTYSQSQQHYPQGRLPPINRAAPPTGQTADYTSHYPPPPPVYM</sequence>
<evidence type="ECO:0000256" key="3">
    <source>
        <dbReference type="SAM" id="SignalP"/>
    </source>
</evidence>
<dbReference type="Proteomes" id="UP000593567">
    <property type="component" value="Unassembled WGS sequence"/>
</dbReference>
<dbReference type="OrthoDB" id="6288356at2759"/>
<evidence type="ECO:0000256" key="1">
    <source>
        <dbReference type="SAM" id="MobiDB-lite"/>
    </source>
</evidence>
<evidence type="ECO:0000259" key="4">
    <source>
        <dbReference type="Pfam" id="PF13908"/>
    </source>
</evidence>
<dbReference type="AlphaFoldDB" id="A0A7J7K8I8"/>
<keyword evidence="2" id="KW-0472">Membrane</keyword>
<evidence type="ECO:0000313" key="5">
    <source>
        <dbReference type="EMBL" id="KAF6034543.1"/>
    </source>
</evidence>
<protein>
    <recommendedName>
        <fullName evidence="4">Shisa N-terminal domain-containing protein</fullName>
    </recommendedName>
</protein>
<keyword evidence="3" id="KW-0732">Signal</keyword>
<gene>
    <name evidence="5" type="ORF">EB796_007151</name>
</gene>
<feature type="signal peptide" evidence="3">
    <location>
        <begin position="1"/>
        <end position="22"/>
    </location>
</feature>
<feature type="domain" description="Shisa N-terminal" evidence="4">
    <location>
        <begin position="110"/>
        <end position="155"/>
    </location>
</feature>
<feature type="region of interest" description="Disordered" evidence="1">
    <location>
        <begin position="192"/>
        <end position="250"/>
    </location>
</feature>
<proteinExistence type="predicted"/>
<dbReference type="EMBL" id="VXIV02001049">
    <property type="protein sequence ID" value="KAF6034543.1"/>
    <property type="molecule type" value="Genomic_DNA"/>
</dbReference>
<keyword evidence="2" id="KW-0812">Transmembrane</keyword>
<comment type="caution">
    <text evidence="5">The sequence shown here is derived from an EMBL/GenBank/DDBJ whole genome shotgun (WGS) entry which is preliminary data.</text>
</comment>
<keyword evidence="6" id="KW-1185">Reference proteome</keyword>
<feature type="chain" id="PRO_5029794494" description="Shisa N-terminal domain-containing protein" evidence="3">
    <location>
        <begin position="23"/>
        <end position="250"/>
    </location>
</feature>
<dbReference type="InterPro" id="IPR053891">
    <property type="entry name" value="Shisa_N"/>
</dbReference>
<evidence type="ECO:0000256" key="2">
    <source>
        <dbReference type="SAM" id="Phobius"/>
    </source>
</evidence>
<name>A0A7J7K8I8_BUGNE</name>
<dbReference type="Pfam" id="PF13908">
    <property type="entry name" value="Shisa_N"/>
    <property type="match status" value="1"/>
</dbReference>
<organism evidence="5 6">
    <name type="scientific">Bugula neritina</name>
    <name type="common">Brown bryozoan</name>
    <name type="synonym">Sertularia neritina</name>
    <dbReference type="NCBI Taxonomy" id="10212"/>
    <lineage>
        <taxon>Eukaryota</taxon>
        <taxon>Metazoa</taxon>
        <taxon>Spiralia</taxon>
        <taxon>Lophotrochozoa</taxon>
        <taxon>Bryozoa</taxon>
        <taxon>Gymnolaemata</taxon>
        <taxon>Cheilostomatida</taxon>
        <taxon>Flustrina</taxon>
        <taxon>Buguloidea</taxon>
        <taxon>Bugulidae</taxon>
        <taxon>Bugula</taxon>
    </lineage>
</organism>
<feature type="transmembrane region" description="Helical" evidence="2">
    <location>
        <begin position="158"/>
        <end position="181"/>
    </location>
</feature>
<keyword evidence="2" id="KW-1133">Transmembrane helix</keyword>
<accession>A0A7J7K8I8</accession>